<feature type="region of interest" description="Disordered" evidence="1">
    <location>
        <begin position="565"/>
        <end position="678"/>
    </location>
</feature>
<dbReference type="VEuPathDB" id="FungiDB:CJJ09_003042"/>
<evidence type="ECO:0000313" key="2">
    <source>
        <dbReference type="EMBL" id="KND95587.1"/>
    </source>
</evidence>
<feature type="region of interest" description="Disordered" evidence="1">
    <location>
        <begin position="395"/>
        <end position="445"/>
    </location>
</feature>
<feature type="compositionally biased region" description="Basic and acidic residues" evidence="1">
    <location>
        <begin position="94"/>
        <end position="106"/>
    </location>
</feature>
<dbReference type="VEuPathDB" id="FungiDB:QG37_08126"/>
<protein>
    <submittedName>
        <fullName evidence="2">Uncharacterized protein</fullName>
    </submittedName>
</protein>
<feature type="region of interest" description="Disordered" evidence="1">
    <location>
        <begin position="309"/>
        <end position="345"/>
    </location>
</feature>
<comment type="caution">
    <text evidence="2">The sequence shown here is derived from an EMBL/GenBank/DDBJ whole genome shotgun (WGS) entry which is preliminary data.</text>
</comment>
<evidence type="ECO:0000256" key="1">
    <source>
        <dbReference type="SAM" id="MobiDB-lite"/>
    </source>
</evidence>
<feature type="compositionally biased region" description="Polar residues" evidence="1">
    <location>
        <begin position="251"/>
        <end position="260"/>
    </location>
</feature>
<organism evidence="2 3">
    <name type="scientific">Candidozyma auris</name>
    <name type="common">Yeast</name>
    <name type="synonym">Candida auris</name>
    <dbReference type="NCBI Taxonomy" id="498019"/>
    <lineage>
        <taxon>Eukaryota</taxon>
        <taxon>Fungi</taxon>
        <taxon>Dikarya</taxon>
        <taxon>Ascomycota</taxon>
        <taxon>Saccharomycotina</taxon>
        <taxon>Pichiomycetes</taxon>
        <taxon>Metschnikowiaceae</taxon>
        <taxon>Candidozyma</taxon>
    </lineage>
</organism>
<reference evidence="3" key="1">
    <citation type="journal article" date="2015" name="BMC Genomics">
        <title>Draft genome of a commonly misdiagnosed multidrug resistant pathogen Candida auris.</title>
        <authorList>
            <person name="Chatterjee S."/>
            <person name="Alampalli S.V."/>
            <person name="Nageshan R.K."/>
            <person name="Chettiar S.T."/>
            <person name="Joshi S."/>
            <person name="Tatu U.S."/>
        </authorList>
    </citation>
    <scope>NUCLEOTIDE SEQUENCE [LARGE SCALE GENOMIC DNA]</scope>
    <source>
        <strain evidence="3">6684</strain>
    </source>
</reference>
<dbReference type="EMBL" id="LGST01000067">
    <property type="protein sequence ID" value="KND95587.1"/>
    <property type="molecule type" value="Genomic_DNA"/>
</dbReference>
<feature type="compositionally biased region" description="Low complexity" evidence="1">
    <location>
        <begin position="134"/>
        <end position="143"/>
    </location>
</feature>
<dbReference type="AlphaFoldDB" id="A0A0L0NN88"/>
<gene>
    <name evidence="2" type="ORF">QG37_08126</name>
</gene>
<feature type="compositionally biased region" description="Basic and acidic residues" evidence="1">
    <location>
        <begin position="181"/>
        <end position="201"/>
    </location>
</feature>
<dbReference type="VEuPathDB" id="FungiDB:CJJ07_005047"/>
<proteinExistence type="predicted"/>
<feature type="compositionally biased region" description="Basic and acidic residues" evidence="1">
    <location>
        <begin position="609"/>
        <end position="624"/>
    </location>
</feature>
<dbReference type="Proteomes" id="UP000037122">
    <property type="component" value="Unassembled WGS sequence"/>
</dbReference>
<feature type="region of interest" description="Disordered" evidence="1">
    <location>
        <begin position="40"/>
        <end position="286"/>
    </location>
</feature>
<name>A0A0L0NN88_CANAR</name>
<accession>A0A0L0NN88</accession>
<evidence type="ECO:0000313" key="3">
    <source>
        <dbReference type="Proteomes" id="UP000037122"/>
    </source>
</evidence>
<feature type="compositionally biased region" description="Polar residues" evidence="1">
    <location>
        <begin position="428"/>
        <end position="439"/>
    </location>
</feature>
<feature type="compositionally biased region" description="Basic and acidic residues" evidence="1">
    <location>
        <begin position="241"/>
        <end position="250"/>
    </location>
</feature>
<feature type="compositionally biased region" description="Basic and acidic residues" evidence="1">
    <location>
        <begin position="569"/>
        <end position="579"/>
    </location>
</feature>
<sequence>MADNFERHRSTRWVKADVPSYGDQWGDDYDNYDVYDQEVAEEPPLRMTSERRASGPSNLVLSIDNRNFDDDEDSERAFSQPPLAISQGGSFSQDLKDERKDERVEDNSSDEEVSYVPESPDREPQDQQQAPSRVVAQQAVHPAPARDEFIPPTPTFSQSNFSHHTPETPLSEHSYLSDADSIQREPETLNVASRHEDSLKEIEEDPNLEGTEAQKQEVSPALVLSVDNMNLNNDDSSDDSDSLHFGELARETSSTLQVDNQQEDDEKPHSPLHVNPSAELPTGRKHIKTDALDSLINDLLQMERLNTYATSTSSLQRDRVEKEVPPLPSTENDGEDEEREANLPSLTSIHDMSLPNFEDQSFSASAPDTSNMLAEVSPEKQEEVQKAHELYVSQLQGHTRSVKKAPPHSPNIIVQSDKSEAADENPVDTPSTPKQTSRTLYDPNNPLQIGVAPVLSPESISTKHLSTDFSHLQMQPPQLPKIPGGDVLRRDSTMTTSTFNMGNWKPNTSMYRDQFVNDNDNESQMNVSVYNGKENYERFVGARSSLGYAESFTNSSTLSVPETVALPSIHEDTSDAEVMRDEDETSDDRSMHSLEHTKSEGDISLPSVMKDRSSNGSVFKEEKLTLPGSVEQFPEDSTNKEKYKSLGSLESKSESELSQGPERAKSKRMASSSSFGVSKPANQKYPVFKWKDLTSPSQPIDRIEAFKRAKQLEFEYDTGLRYWLLETLQKAEVSSNIHIGKLAEEAYQNATHTDIRRHTSMALSTTRIRDKVSMVKDKMDSTAGFGRRFLNKGKKLMKS</sequence>
<dbReference type="VEuPathDB" id="FungiDB:B9J08_001954"/>
<feature type="compositionally biased region" description="Low complexity" evidence="1">
    <location>
        <begin position="222"/>
        <end position="234"/>
    </location>
</feature>
<dbReference type="VEuPathDB" id="FungiDB:CJI96_0002627"/>
<dbReference type="VEuPathDB" id="FungiDB:CJI97_002139"/>
<feature type="compositionally biased region" description="Basic and acidic residues" evidence="1">
    <location>
        <begin position="587"/>
        <end position="601"/>
    </location>
</feature>